<dbReference type="OrthoDB" id="343158at2157"/>
<dbReference type="PATRIC" id="fig|1227455.4.peg.3245"/>
<sequence>MSYLVDNQQPDWALVENIKERRTDTHIPRNAADDALTVTLNTGTLGDGRAALSLASGSAVVDGQQSDINQQTVDVDLGDSQPRRDVVYVTDAGTVDVLRGTQGGLAWGEGVASTQETPRNAARPAPRSFADVTGLPVAVITVPGNGASSLPSDERQAIRRVRVREQPTHAGITETSLSKPGVNAESDLSVDDASVQSSLDGRVVPVGEGLGSGDAIDPAATTTPVQDAYDIAKAAGGQGAVLLPPSTVHEDATIVADTKNCSILGWGNRSVINYDGGSGETILKVVGGGNSDFLGFQVFGVGEDVAATAPAIHVESSQGPLYTDGQLGNIWILNHRGQALKGDGGLFACQFGPFRVGQVDAGDVPALFHFTGGLEIGLKGVNAYPVDTTSGSPSTLLEAGGISMTVKKLNGGGTMGTMINANASLDVRSLNYEPEPVVGSGHTVVDIQSTHPTHLSNVTVTTGDIDTIYRLRDGAGNARLPQPHLRPGISAGPADIGVIDGALDSEHPVGYAGLESDWRGSSPDFFAFDTIRRAIVVGPRTADYTVSHGEYVLFDTSSNSATAELPPAVAGRHVGLKNTSSTAGNQINITTPSGGTIDGNSSASIGTNNASEELVCDGTDWWTV</sequence>
<proteinExistence type="predicted"/>
<reference evidence="1 2" key="1">
    <citation type="journal article" date="2014" name="PLoS Genet.">
        <title>Phylogenetically driven sequencing of extremely halophilic archaea reveals strategies for static and dynamic osmo-response.</title>
        <authorList>
            <person name="Becker E.A."/>
            <person name="Seitzer P.M."/>
            <person name="Tritt A."/>
            <person name="Larsen D."/>
            <person name="Krusor M."/>
            <person name="Yao A.I."/>
            <person name="Wu D."/>
            <person name="Madern D."/>
            <person name="Eisen J.A."/>
            <person name="Darling A.E."/>
            <person name="Facciotti M.T."/>
        </authorList>
    </citation>
    <scope>NUCLEOTIDE SEQUENCE [LARGE SCALE GENOMIC DNA]</scope>
    <source>
        <strain evidence="1 2">DSM 5350</strain>
    </source>
</reference>
<evidence type="ECO:0000313" key="1">
    <source>
        <dbReference type="EMBL" id="EMA42652.1"/>
    </source>
</evidence>
<name>M0MA40_9EURY</name>
<accession>M0MA40</accession>
<keyword evidence="2" id="KW-1185">Reference proteome</keyword>
<protein>
    <submittedName>
        <fullName evidence="1">Uncharacterized protein</fullName>
    </submittedName>
</protein>
<dbReference type="Proteomes" id="UP000011669">
    <property type="component" value="Unassembled WGS sequence"/>
</dbReference>
<gene>
    <name evidence="1" type="ORF">C449_15958</name>
</gene>
<dbReference type="AlphaFoldDB" id="M0MA40"/>
<organism evidence="1 2">
    <name type="scientific">Halococcus saccharolyticus DSM 5350</name>
    <dbReference type="NCBI Taxonomy" id="1227455"/>
    <lineage>
        <taxon>Archaea</taxon>
        <taxon>Methanobacteriati</taxon>
        <taxon>Methanobacteriota</taxon>
        <taxon>Stenosarchaea group</taxon>
        <taxon>Halobacteria</taxon>
        <taxon>Halobacteriales</taxon>
        <taxon>Halococcaceae</taxon>
        <taxon>Halococcus</taxon>
    </lineage>
</organism>
<dbReference type="STRING" id="1227455.C449_15958"/>
<dbReference type="RefSeq" id="WP_006079045.1">
    <property type="nucleotide sequence ID" value="NZ_AOMD01000033.1"/>
</dbReference>
<dbReference type="EMBL" id="AOMD01000033">
    <property type="protein sequence ID" value="EMA42652.1"/>
    <property type="molecule type" value="Genomic_DNA"/>
</dbReference>
<evidence type="ECO:0000313" key="2">
    <source>
        <dbReference type="Proteomes" id="UP000011669"/>
    </source>
</evidence>
<dbReference type="InParanoid" id="M0MA40"/>
<comment type="caution">
    <text evidence="1">The sequence shown here is derived from an EMBL/GenBank/DDBJ whole genome shotgun (WGS) entry which is preliminary data.</text>
</comment>